<sequence length="71" mass="8287">MKSKEIKADSRVKVSNGQTTIEWRFENGIEAYWMSSTKMLTVCNNNIVLDKYTDIVRIDELVNVLLTIQKY</sequence>
<comment type="caution">
    <text evidence="1">The sequence shown here is derived from an EMBL/GenBank/DDBJ whole genome shotgun (WGS) entry which is preliminary data.</text>
</comment>
<accession>A0A9D9HTZ8</accession>
<evidence type="ECO:0000313" key="1">
    <source>
        <dbReference type="EMBL" id="MBO8460176.1"/>
    </source>
</evidence>
<dbReference type="AlphaFoldDB" id="A0A9D9HTZ8"/>
<dbReference type="Proteomes" id="UP000823641">
    <property type="component" value="Unassembled WGS sequence"/>
</dbReference>
<evidence type="ECO:0000313" key="2">
    <source>
        <dbReference type="Proteomes" id="UP000823641"/>
    </source>
</evidence>
<dbReference type="EMBL" id="JADIMG010000072">
    <property type="protein sequence ID" value="MBO8460176.1"/>
    <property type="molecule type" value="Genomic_DNA"/>
</dbReference>
<protein>
    <submittedName>
        <fullName evidence="1">Uncharacterized protein</fullName>
    </submittedName>
</protein>
<gene>
    <name evidence="1" type="ORF">IAA73_07590</name>
</gene>
<proteinExistence type="predicted"/>
<reference evidence="1" key="1">
    <citation type="submission" date="2020-10" db="EMBL/GenBank/DDBJ databases">
        <authorList>
            <person name="Gilroy R."/>
        </authorList>
    </citation>
    <scope>NUCLEOTIDE SEQUENCE</scope>
    <source>
        <strain evidence="1">G3-3990</strain>
    </source>
</reference>
<organism evidence="1 2">
    <name type="scientific">Candidatus Gallipaludibacter merdavium</name>
    <dbReference type="NCBI Taxonomy" id="2840839"/>
    <lineage>
        <taxon>Bacteria</taxon>
        <taxon>Pseudomonadati</taxon>
        <taxon>Bacteroidota</taxon>
        <taxon>Bacteroidia</taxon>
        <taxon>Bacteroidales</taxon>
        <taxon>Candidatus Gallipaludibacter</taxon>
    </lineage>
</organism>
<reference evidence="1" key="2">
    <citation type="journal article" date="2021" name="PeerJ">
        <title>Extensive microbial diversity within the chicken gut microbiome revealed by metagenomics and culture.</title>
        <authorList>
            <person name="Gilroy R."/>
            <person name="Ravi A."/>
            <person name="Getino M."/>
            <person name="Pursley I."/>
            <person name="Horton D.L."/>
            <person name="Alikhan N.F."/>
            <person name="Baker D."/>
            <person name="Gharbi K."/>
            <person name="Hall N."/>
            <person name="Watson M."/>
            <person name="Adriaenssens E.M."/>
            <person name="Foster-Nyarko E."/>
            <person name="Jarju S."/>
            <person name="Secka A."/>
            <person name="Antonio M."/>
            <person name="Oren A."/>
            <person name="Chaudhuri R.R."/>
            <person name="La Ragione R."/>
            <person name="Hildebrand F."/>
            <person name="Pallen M.J."/>
        </authorList>
    </citation>
    <scope>NUCLEOTIDE SEQUENCE</scope>
    <source>
        <strain evidence="1">G3-3990</strain>
    </source>
</reference>
<name>A0A9D9HTZ8_9BACT</name>